<accession>B5VKM9</accession>
<comment type="caution">
    <text evidence="1">The sequence shown here is derived from an EMBL/GenBank/DDBJ whole genome shotgun (WGS) entry which is preliminary data.</text>
</comment>
<dbReference type="PANTHER" id="PTHR40375:SF2">
    <property type="entry name" value="SPORULATION-SPECIFIC PROTEIN 22"/>
    <property type="match status" value="1"/>
</dbReference>
<dbReference type="PANTHER" id="PTHR40375">
    <property type="entry name" value="SPORULATION-SPECIFIC PROTEIN 22"/>
    <property type="match status" value="1"/>
</dbReference>
<proteinExistence type="predicted"/>
<evidence type="ECO:0000313" key="2">
    <source>
        <dbReference type="Proteomes" id="UP000008988"/>
    </source>
</evidence>
<sequence length="303" mass="35100">WFASFSYNVAVKCLVDQSCESISEFPQYCIQFIDLIPVQDFTFPKMYHFTYWRFKATILQLIIAKEKAKQDQHQKDWDIYEKSEELVNSINVMKKSSEFKDGSSLEDRNTLHECFLEALTIHLESALMMPDQTRILDILKKTELYQDSRVDALLIDISSNMEDLPKGVLIEILETVLKRNMGPEVKERELCSWLRILLENAINLNHEVELRILDRVLKILNINQSSLQDTDGVLQTELETIATYCWNIGVNYIIKDNKSNGIVWCKHSMGFANMVNEGLQEQLYSLWESLASSANIDINSIAK</sequence>
<name>B5VKM9_YEAS6</name>
<dbReference type="AlphaFoldDB" id="B5VKM9"/>
<organism evidence="1 2">
    <name type="scientific">Saccharomyces cerevisiae (strain AWRI1631)</name>
    <name type="common">Baker's yeast</name>
    <dbReference type="NCBI Taxonomy" id="545124"/>
    <lineage>
        <taxon>Eukaryota</taxon>
        <taxon>Fungi</taxon>
        <taxon>Dikarya</taxon>
        <taxon>Ascomycota</taxon>
        <taxon>Saccharomycotina</taxon>
        <taxon>Saccharomycetes</taxon>
        <taxon>Saccharomycetales</taxon>
        <taxon>Saccharomycetaceae</taxon>
        <taxon>Saccharomyces</taxon>
    </lineage>
</organism>
<dbReference type="EMBL" id="ABSV01001206">
    <property type="protein sequence ID" value="EDZ71516.1"/>
    <property type="molecule type" value="Genomic_DNA"/>
</dbReference>
<dbReference type="InterPro" id="IPR039057">
    <property type="entry name" value="Spo22/ZIP4"/>
</dbReference>
<protein>
    <submittedName>
        <fullName evidence="1">YIL073Cp-like protein</fullName>
    </submittedName>
</protein>
<evidence type="ECO:0000313" key="1">
    <source>
        <dbReference type="EMBL" id="EDZ71516.1"/>
    </source>
</evidence>
<gene>
    <name evidence="1" type="ORF">AWRI1631_90920</name>
</gene>
<dbReference type="GO" id="GO:0090173">
    <property type="term" value="P:regulation of synaptonemal complex assembly"/>
    <property type="evidence" value="ECO:0007669"/>
    <property type="project" value="InterPro"/>
</dbReference>
<dbReference type="Proteomes" id="UP000008988">
    <property type="component" value="Unassembled WGS sequence"/>
</dbReference>
<reference evidence="1 2" key="1">
    <citation type="journal article" date="2008" name="FEMS Yeast Res.">
        <title>Comparative genome analysis of a Saccharomyces cerevisiae wine strain.</title>
        <authorList>
            <person name="Borneman A.R."/>
            <person name="Forgan A.H."/>
            <person name="Pretorius I.S."/>
            <person name="Chambers P.J."/>
        </authorList>
    </citation>
    <scope>NUCLEOTIDE SEQUENCE [LARGE SCALE GENOMIC DNA]</scope>
    <source>
        <strain evidence="1 2">AWRI1631</strain>
    </source>
</reference>
<feature type="non-terminal residue" evidence="1">
    <location>
        <position position="1"/>
    </location>
</feature>